<feature type="domain" description="Phytocyanin" evidence="1">
    <location>
        <begin position="1"/>
        <end position="49"/>
    </location>
</feature>
<dbReference type="Proteomes" id="UP000607653">
    <property type="component" value="Unassembled WGS sequence"/>
</dbReference>
<name>A0A822YN86_NELNU</name>
<dbReference type="Gene3D" id="2.60.40.420">
    <property type="entry name" value="Cupredoxins - blue copper proteins"/>
    <property type="match status" value="1"/>
</dbReference>
<dbReference type="InterPro" id="IPR008972">
    <property type="entry name" value="Cupredoxin"/>
</dbReference>
<sequence>MPHFMFSLGDPLHLKSELFELDRLGPFYFISGTEENCQKGEKMTVVVLSPKHHGTSSSAPAPAPTVAQEGPALTAGLPLAMLYILADRRLQSLGCSGLLHHRSSKCTQV</sequence>
<dbReference type="AlphaFoldDB" id="A0A822YN86"/>
<evidence type="ECO:0000313" key="3">
    <source>
        <dbReference type="Proteomes" id="UP000607653"/>
    </source>
</evidence>
<protein>
    <recommendedName>
        <fullName evidence="1">Phytocyanin domain-containing protein</fullName>
    </recommendedName>
</protein>
<organism evidence="2 3">
    <name type="scientific">Nelumbo nucifera</name>
    <name type="common">Sacred lotus</name>
    <dbReference type="NCBI Taxonomy" id="4432"/>
    <lineage>
        <taxon>Eukaryota</taxon>
        <taxon>Viridiplantae</taxon>
        <taxon>Streptophyta</taxon>
        <taxon>Embryophyta</taxon>
        <taxon>Tracheophyta</taxon>
        <taxon>Spermatophyta</taxon>
        <taxon>Magnoliopsida</taxon>
        <taxon>Proteales</taxon>
        <taxon>Nelumbonaceae</taxon>
        <taxon>Nelumbo</taxon>
    </lineage>
</organism>
<evidence type="ECO:0000313" key="2">
    <source>
        <dbReference type="EMBL" id="DAD30768.1"/>
    </source>
</evidence>
<dbReference type="PROSITE" id="PS51485">
    <property type="entry name" value="PHYTOCYANIN"/>
    <property type="match status" value="1"/>
</dbReference>
<dbReference type="InterPro" id="IPR003245">
    <property type="entry name" value="Phytocyanin_dom"/>
</dbReference>
<accession>A0A822YN86</accession>
<comment type="caution">
    <text evidence="2">The sequence shown here is derived from an EMBL/GenBank/DDBJ whole genome shotgun (WGS) entry which is preliminary data.</text>
</comment>
<gene>
    <name evidence="2" type="ORF">HUJ06_009619</name>
</gene>
<evidence type="ECO:0000259" key="1">
    <source>
        <dbReference type="PROSITE" id="PS51485"/>
    </source>
</evidence>
<dbReference type="SUPFAM" id="SSF49503">
    <property type="entry name" value="Cupredoxins"/>
    <property type="match status" value="1"/>
</dbReference>
<proteinExistence type="predicted"/>
<dbReference type="GO" id="GO:0009055">
    <property type="term" value="F:electron transfer activity"/>
    <property type="evidence" value="ECO:0007669"/>
    <property type="project" value="InterPro"/>
</dbReference>
<keyword evidence="3" id="KW-1185">Reference proteome</keyword>
<dbReference type="EMBL" id="DUZY01000003">
    <property type="protein sequence ID" value="DAD30768.1"/>
    <property type="molecule type" value="Genomic_DNA"/>
</dbReference>
<reference evidence="2 3" key="1">
    <citation type="journal article" date="2020" name="Mol. Biol. Evol.">
        <title>Distinct Expression and Methylation Patterns for Genes with Different Fates following a Single Whole-Genome Duplication in Flowering Plants.</title>
        <authorList>
            <person name="Shi T."/>
            <person name="Rahmani R.S."/>
            <person name="Gugger P.F."/>
            <person name="Wang M."/>
            <person name="Li H."/>
            <person name="Zhang Y."/>
            <person name="Li Z."/>
            <person name="Wang Q."/>
            <person name="Van de Peer Y."/>
            <person name="Marchal K."/>
            <person name="Chen J."/>
        </authorList>
    </citation>
    <scope>NUCLEOTIDE SEQUENCE [LARGE SCALE GENOMIC DNA]</scope>
    <source>
        <tissue evidence="2">Leaf</tissue>
    </source>
</reference>